<evidence type="ECO:0000259" key="5">
    <source>
        <dbReference type="SMART" id="SM00479"/>
    </source>
</evidence>
<keyword evidence="2" id="KW-0378">Hydrolase</keyword>
<dbReference type="GO" id="GO:0003676">
    <property type="term" value="F:nucleic acid binding"/>
    <property type="evidence" value="ECO:0007669"/>
    <property type="project" value="InterPro"/>
</dbReference>
<reference evidence="6 7" key="1">
    <citation type="submission" date="2018-06" db="EMBL/GenBank/DDBJ databases">
        <title>Freshwater and sediment microbial communities from various areas in North America, analyzing microbe dynamics in response to fracking.</title>
        <authorList>
            <person name="Lamendella R."/>
        </authorList>
    </citation>
    <scope>NUCLEOTIDE SEQUENCE [LARGE SCALE GENOMIC DNA]</scope>
    <source>
        <strain evidence="6 7">97B</strain>
    </source>
</reference>
<evidence type="ECO:0000313" key="7">
    <source>
        <dbReference type="Proteomes" id="UP000252118"/>
    </source>
</evidence>
<feature type="domain" description="Exonuclease" evidence="5">
    <location>
        <begin position="62"/>
        <end position="230"/>
    </location>
</feature>
<protein>
    <submittedName>
        <fullName evidence="6">DNA polymerase-3 subunit epsilon</fullName>
    </submittedName>
</protein>
<keyword evidence="1" id="KW-0540">Nuclease</keyword>
<dbReference type="InterPro" id="IPR012337">
    <property type="entry name" value="RNaseH-like_sf"/>
</dbReference>
<feature type="coiled-coil region" evidence="4">
    <location>
        <begin position="29"/>
        <end position="56"/>
    </location>
</feature>
<dbReference type="OrthoDB" id="9804290at2"/>
<dbReference type="AlphaFoldDB" id="A0A366F0B6"/>
<gene>
    <name evidence="6" type="ORF">DET59_101466</name>
</gene>
<keyword evidence="3" id="KW-0269">Exonuclease</keyword>
<dbReference type="EMBL" id="QNRJ01000001">
    <property type="protein sequence ID" value="RBP08093.1"/>
    <property type="molecule type" value="Genomic_DNA"/>
</dbReference>
<dbReference type="SUPFAM" id="SSF53098">
    <property type="entry name" value="Ribonuclease H-like"/>
    <property type="match status" value="1"/>
</dbReference>
<dbReference type="RefSeq" id="WP_113967954.1">
    <property type="nucleotide sequence ID" value="NZ_QNRJ01000001.1"/>
</dbReference>
<dbReference type="FunFam" id="3.30.420.10:FF:000045">
    <property type="entry name" value="3'-5' exonuclease DinG"/>
    <property type="match status" value="1"/>
</dbReference>
<dbReference type="InterPro" id="IPR036397">
    <property type="entry name" value="RNaseH_sf"/>
</dbReference>
<dbReference type="GO" id="GO:0005829">
    <property type="term" value="C:cytosol"/>
    <property type="evidence" value="ECO:0007669"/>
    <property type="project" value="TreeGrafter"/>
</dbReference>
<evidence type="ECO:0000256" key="4">
    <source>
        <dbReference type="SAM" id="Coils"/>
    </source>
</evidence>
<comment type="caution">
    <text evidence="6">The sequence shown here is derived from an EMBL/GenBank/DDBJ whole genome shotgun (WGS) entry which is preliminary data.</text>
</comment>
<evidence type="ECO:0000313" key="6">
    <source>
        <dbReference type="EMBL" id="RBP08093.1"/>
    </source>
</evidence>
<dbReference type="Proteomes" id="UP000252118">
    <property type="component" value="Unassembled WGS sequence"/>
</dbReference>
<keyword evidence="4" id="KW-0175">Coiled coil</keyword>
<dbReference type="PANTHER" id="PTHR30231">
    <property type="entry name" value="DNA POLYMERASE III SUBUNIT EPSILON"/>
    <property type="match status" value="1"/>
</dbReference>
<dbReference type="Gene3D" id="3.30.420.10">
    <property type="entry name" value="Ribonuclease H-like superfamily/Ribonuclease H"/>
    <property type="match status" value="1"/>
</dbReference>
<dbReference type="GO" id="GO:0045004">
    <property type="term" value="P:DNA replication proofreading"/>
    <property type="evidence" value="ECO:0007669"/>
    <property type="project" value="TreeGrafter"/>
</dbReference>
<dbReference type="SMART" id="SM00479">
    <property type="entry name" value="EXOIII"/>
    <property type="match status" value="1"/>
</dbReference>
<proteinExistence type="predicted"/>
<evidence type="ECO:0000256" key="3">
    <source>
        <dbReference type="ARBA" id="ARBA00022839"/>
    </source>
</evidence>
<sequence length="251" mass="29714">MNDIGINVGYRILKYYLWQQFFFRYQVKREKEKLSYHKLSRALKEFEEEKPTLQQKHLFDCDFTIFDLETTGFFPEVGDEIISIGAVKVKEGRVQRKDTFYQVINPLQTVSRDTKRFTGLRRKDFLNGVTLPIGLERFIEFSKGTILVAHPASFDINFLQKRIYKWQLPSFDPEYVDSFSLANGLLERDDCYLDALVKRFDIDYRTRHHALNDAIMTAEIFEELLKICYQQEVHTIRGLNEFILEETSSGF</sequence>
<accession>A0A366F0B6</accession>
<dbReference type="CDD" id="cd06127">
    <property type="entry name" value="DEDDh"/>
    <property type="match status" value="1"/>
</dbReference>
<dbReference type="PANTHER" id="PTHR30231:SF41">
    <property type="entry name" value="DNA POLYMERASE III SUBUNIT EPSILON"/>
    <property type="match status" value="1"/>
</dbReference>
<evidence type="ECO:0000256" key="1">
    <source>
        <dbReference type="ARBA" id="ARBA00022722"/>
    </source>
</evidence>
<name>A0A366F0B6_9BACI</name>
<dbReference type="Pfam" id="PF00929">
    <property type="entry name" value="RNase_T"/>
    <property type="match status" value="1"/>
</dbReference>
<organism evidence="6 7">
    <name type="scientific">Rossellomorea aquimaris</name>
    <dbReference type="NCBI Taxonomy" id="189382"/>
    <lineage>
        <taxon>Bacteria</taxon>
        <taxon>Bacillati</taxon>
        <taxon>Bacillota</taxon>
        <taxon>Bacilli</taxon>
        <taxon>Bacillales</taxon>
        <taxon>Bacillaceae</taxon>
        <taxon>Rossellomorea</taxon>
    </lineage>
</organism>
<dbReference type="GO" id="GO:0008408">
    <property type="term" value="F:3'-5' exonuclease activity"/>
    <property type="evidence" value="ECO:0007669"/>
    <property type="project" value="TreeGrafter"/>
</dbReference>
<evidence type="ECO:0000256" key="2">
    <source>
        <dbReference type="ARBA" id="ARBA00022801"/>
    </source>
</evidence>
<dbReference type="InterPro" id="IPR013520">
    <property type="entry name" value="Ribonucl_H"/>
</dbReference>